<dbReference type="GO" id="GO:0005829">
    <property type="term" value="C:cytosol"/>
    <property type="evidence" value="ECO:0007669"/>
    <property type="project" value="TreeGrafter"/>
</dbReference>
<proteinExistence type="predicted"/>
<evidence type="ECO:0000259" key="3">
    <source>
        <dbReference type="Pfam" id="PF01243"/>
    </source>
</evidence>
<dbReference type="Pfam" id="PF01243">
    <property type="entry name" value="PNPOx_N"/>
    <property type="match status" value="1"/>
</dbReference>
<evidence type="ECO:0000256" key="1">
    <source>
        <dbReference type="ARBA" id="ARBA00023002"/>
    </source>
</evidence>
<protein>
    <submittedName>
        <fullName evidence="4">Pyridoxamine 5-phosphate oxidase</fullName>
    </submittedName>
</protein>
<reference evidence="4 5" key="1">
    <citation type="submission" date="2017-03" db="EMBL/GenBank/DDBJ databases">
        <title>Complete Genome Sequence of a natural compounds producer, Streptomyces violaceus S21.</title>
        <authorList>
            <person name="Zhong C."/>
            <person name="Zhao Z."/>
            <person name="Fu J."/>
            <person name="Zong G."/>
            <person name="Qin R."/>
            <person name="Cao G."/>
        </authorList>
    </citation>
    <scope>NUCLEOTIDE SEQUENCE [LARGE SCALE GENOMIC DNA]</scope>
    <source>
        <strain evidence="4 5">S21</strain>
    </source>
</reference>
<dbReference type="InterPro" id="IPR012349">
    <property type="entry name" value="Split_barrel_FMN-bd"/>
</dbReference>
<organism evidence="4 5">
    <name type="scientific">Streptomyces violaceoruber</name>
    <dbReference type="NCBI Taxonomy" id="1935"/>
    <lineage>
        <taxon>Bacteria</taxon>
        <taxon>Bacillati</taxon>
        <taxon>Actinomycetota</taxon>
        <taxon>Actinomycetes</taxon>
        <taxon>Kitasatosporales</taxon>
        <taxon>Streptomycetaceae</taxon>
        <taxon>Streptomyces</taxon>
        <taxon>Streptomyces violaceoruber group</taxon>
    </lineage>
</organism>
<dbReference type="EMBL" id="CP020570">
    <property type="protein sequence ID" value="ARF60586.1"/>
    <property type="molecule type" value="Genomic_DNA"/>
</dbReference>
<dbReference type="PANTHER" id="PTHR35176">
    <property type="entry name" value="HEME OXYGENASE HI_0854-RELATED"/>
    <property type="match status" value="1"/>
</dbReference>
<dbReference type="OrthoDB" id="158738at2"/>
<dbReference type="InterPro" id="IPR052019">
    <property type="entry name" value="F420H2_bilvrd_red/Heme_oxyg"/>
</dbReference>
<dbReference type="STRING" id="1935.B1H20_03665"/>
<dbReference type="AlphaFoldDB" id="A0A1V0U626"/>
<keyword evidence="1" id="KW-0560">Oxidoreductase</keyword>
<evidence type="ECO:0000313" key="5">
    <source>
        <dbReference type="Proteomes" id="UP000192445"/>
    </source>
</evidence>
<accession>A0A1V0U626</accession>
<feature type="domain" description="Pyridoxamine 5'-phosphate oxidase N-terminal" evidence="3">
    <location>
        <begin position="36"/>
        <end position="168"/>
    </location>
</feature>
<dbReference type="GO" id="GO:0016627">
    <property type="term" value="F:oxidoreductase activity, acting on the CH-CH group of donors"/>
    <property type="evidence" value="ECO:0007669"/>
    <property type="project" value="TreeGrafter"/>
</dbReference>
<evidence type="ECO:0000256" key="2">
    <source>
        <dbReference type="SAM" id="MobiDB-lite"/>
    </source>
</evidence>
<sequence length="177" mass="19765">MTDIPGASNAPATPHASNTPSPSGTQRRGRRIMMAPEERDAYLREQRTCRVATIGSDGAPHIGALWFLWDGGSLWLYSITRSLRWSHLLKDPRIAVVVDDGEGYGELRGVELTGRVEFIGEAPRTGEPCPELTRPEGLFPVKYFGITEMPHDGRHAWLRLTPEKITSWDFRKLADLA</sequence>
<gene>
    <name evidence="4" type="ORF">B1H20_03665</name>
</gene>
<dbReference type="Proteomes" id="UP000192445">
    <property type="component" value="Chromosome"/>
</dbReference>
<dbReference type="SUPFAM" id="SSF50475">
    <property type="entry name" value="FMN-binding split barrel"/>
    <property type="match status" value="1"/>
</dbReference>
<dbReference type="Gene3D" id="2.30.110.10">
    <property type="entry name" value="Electron Transport, Fmn-binding Protein, Chain A"/>
    <property type="match status" value="1"/>
</dbReference>
<evidence type="ECO:0000313" key="4">
    <source>
        <dbReference type="EMBL" id="ARF60586.1"/>
    </source>
</evidence>
<dbReference type="PANTHER" id="PTHR35176:SF6">
    <property type="entry name" value="HEME OXYGENASE HI_0854-RELATED"/>
    <property type="match status" value="1"/>
</dbReference>
<feature type="region of interest" description="Disordered" evidence="2">
    <location>
        <begin position="1"/>
        <end position="30"/>
    </location>
</feature>
<name>A0A1V0U626_STRVN</name>
<feature type="compositionally biased region" description="Polar residues" evidence="2">
    <location>
        <begin position="15"/>
        <end position="26"/>
    </location>
</feature>
<dbReference type="KEGG" id="svu:B1H20_03665"/>
<dbReference type="GO" id="GO:0070967">
    <property type="term" value="F:coenzyme F420 binding"/>
    <property type="evidence" value="ECO:0007669"/>
    <property type="project" value="TreeGrafter"/>
</dbReference>
<dbReference type="InterPro" id="IPR011576">
    <property type="entry name" value="Pyridox_Oxase_N"/>
</dbReference>